<feature type="domain" description="Ubiquitin-like" evidence="3">
    <location>
        <begin position="8"/>
        <end position="82"/>
    </location>
</feature>
<evidence type="ECO:0000256" key="1">
    <source>
        <dbReference type="SAM" id="MobiDB-lite"/>
    </source>
</evidence>
<feature type="region of interest" description="Disordered" evidence="1">
    <location>
        <begin position="87"/>
        <end position="129"/>
    </location>
</feature>
<dbReference type="PROSITE" id="PS50030">
    <property type="entry name" value="UBA"/>
    <property type="match status" value="1"/>
</dbReference>
<dbReference type="AlphaFoldDB" id="A0A132NSU7"/>
<dbReference type="Pfam" id="PF00240">
    <property type="entry name" value="ubiquitin"/>
    <property type="match status" value="1"/>
</dbReference>
<dbReference type="OrthoDB" id="9450922at2759"/>
<gene>
    <name evidence="4" type="ORF">QR46_2843</name>
</gene>
<evidence type="ECO:0000313" key="4">
    <source>
        <dbReference type="EMBL" id="KWX13174.1"/>
    </source>
</evidence>
<dbReference type="SMART" id="SM00727">
    <property type="entry name" value="STI1"/>
    <property type="match status" value="3"/>
</dbReference>
<dbReference type="VEuPathDB" id="GiardiaDB:QR46_2843"/>
<dbReference type="InterPro" id="IPR015496">
    <property type="entry name" value="Ubiquilin"/>
</dbReference>
<name>A0A132NSU7_GIAIN</name>
<feature type="domain" description="UBA" evidence="2">
    <location>
        <begin position="469"/>
        <end position="513"/>
    </location>
</feature>
<dbReference type="SUPFAM" id="SSF54236">
    <property type="entry name" value="Ubiquitin-like"/>
    <property type="match status" value="1"/>
</dbReference>
<dbReference type="InterPro" id="IPR015940">
    <property type="entry name" value="UBA"/>
</dbReference>
<evidence type="ECO:0000259" key="3">
    <source>
        <dbReference type="PROSITE" id="PS50053"/>
    </source>
</evidence>
<dbReference type="CDD" id="cd17039">
    <property type="entry name" value="Ubl_ubiquitin_like"/>
    <property type="match status" value="1"/>
</dbReference>
<dbReference type="GO" id="GO:0031593">
    <property type="term" value="F:polyubiquitin modification-dependent protein binding"/>
    <property type="evidence" value="ECO:0007669"/>
    <property type="project" value="TreeGrafter"/>
</dbReference>
<protein>
    <submittedName>
        <fullName evidence="4">Ubiquitin</fullName>
    </submittedName>
</protein>
<dbReference type="SMR" id="A0A132NSU7"/>
<comment type="caution">
    <text evidence="4">The sequence shown here is derived from an EMBL/GenBank/DDBJ whole genome shotgun (WGS) entry which is preliminary data.</text>
</comment>
<dbReference type="PANTHER" id="PTHR10677">
    <property type="entry name" value="UBIQUILIN"/>
    <property type="match status" value="1"/>
</dbReference>
<evidence type="ECO:0000259" key="2">
    <source>
        <dbReference type="PROSITE" id="PS50030"/>
    </source>
</evidence>
<evidence type="ECO:0000313" key="5">
    <source>
        <dbReference type="Proteomes" id="UP000070089"/>
    </source>
</evidence>
<dbReference type="Pfam" id="PF23195">
    <property type="entry name" value="UBQLN1"/>
    <property type="match status" value="1"/>
</dbReference>
<dbReference type="PANTHER" id="PTHR10677:SF3">
    <property type="entry name" value="FI07626P-RELATED"/>
    <property type="match status" value="1"/>
</dbReference>
<dbReference type="InterPro" id="IPR029071">
    <property type="entry name" value="Ubiquitin-like_domsf"/>
</dbReference>
<proteinExistence type="predicted"/>
<dbReference type="GO" id="GO:0005829">
    <property type="term" value="C:cytosol"/>
    <property type="evidence" value="ECO:0007669"/>
    <property type="project" value="TreeGrafter"/>
</dbReference>
<dbReference type="EMBL" id="JXTI01000080">
    <property type="protein sequence ID" value="KWX13174.1"/>
    <property type="molecule type" value="Genomic_DNA"/>
</dbReference>
<organism evidence="4 5">
    <name type="scientific">Giardia duodenalis assemblage B</name>
    <dbReference type="NCBI Taxonomy" id="1394984"/>
    <lineage>
        <taxon>Eukaryota</taxon>
        <taxon>Metamonada</taxon>
        <taxon>Diplomonadida</taxon>
        <taxon>Hexamitidae</taxon>
        <taxon>Giardiinae</taxon>
        <taxon>Giardia</taxon>
    </lineage>
</organism>
<dbReference type="PROSITE" id="PS50053">
    <property type="entry name" value="UBIQUITIN_2"/>
    <property type="match status" value="1"/>
</dbReference>
<dbReference type="InterPro" id="IPR006636">
    <property type="entry name" value="STI1_HS-bd"/>
</dbReference>
<sequence length="513" mass="56839">MAFHFKMLELCVKNPLDKSIDFTVSMPDDALVDDLRTQVGLKLSVDSSLVRLIYSGTMLVGSKPLSHFGISSGSVIHISVKKAKIAVPNTDTPTQATQSPSIEQGQHHESAQSIPPRPPSQLPAASSGLFSDANMNSMDSVFSLLSGNPVLRSLMSNKDFVRQHIINSPMMQEMLQSNPELAAHMQSPEAVELFTELMGNPDKLQAALRDMDSSITQMSTTPGGAAMLERLRHDMNRLQANLQSMEHPPIDLFGLNGSQNTDEPTDEQRADSLRAYEYLQNLFNSENDSLFTNLFNNASQEGMFPFLFRQPGQRFSEPGFPMTYSQMIQNEALNDVFFLPSGGQGQGSASIPPAPAIQSGGLGPGGFGNMNPDAMTDFIRSNPMMAEMFREMSRNPELIRQQLSNPIFQRMIRQQFGNSPYIAELLNNSDLMASLLNRYLGTVDLPGTDRQMSQPRTHSEGSIASTLDQLRQRFTKELDEVHSMGIYGRDEEVLQLLSQYGGNLEYVLNILFQ</sequence>
<reference evidence="4 5" key="1">
    <citation type="journal article" date="2015" name="Mol. Biochem. Parasitol.">
        <title>Identification of polymorphic genes for use in assemblage B genotyping assays through comparative genomics of multiple assemblage B Giardia duodenalis isolates.</title>
        <authorList>
            <person name="Wielinga C."/>
            <person name="Thompson R.C."/>
            <person name="Monis P."/>
            <person name="Ryan U."/>
        </authorList>
    </citation>
    <scope>NUCLEOTIDE SEQUENCE [LARGE SCALE GENOMIC DNA]</scope>
    <source>
        <strain evidence="4 5">BAH15c1</strain>
    </source>
</reference>
<dbReference type="GO" id="GO:0006511">
    <property type="term" value="P:ubiquitin-dependent protein catabolic process"/>
    <property type="evidence" value="ECO:0007669"/>
    <property type="project" value="TreeGrafter"/>
</dbReference>
<dbReference type="Proteomes" id="UP000070089">
    <property type="component" value="Unassembled WGS sequence"/>
</dbReference>
<dbReference type="InterPro" id="IPR000626">
    <property type="entry name" value="Ubiquitin-like_dom"/>
</dbReference>
<dbReference type="Gene3D" id="3.10.20.90">
    <property type="entry name" value="Phosphatidylinositol 3-kinase Catalytic Subunit, Chain A, domain 1"/>
    <property type="match status" value="1"/>
</dbReference>
<feature type="compositionally biased region" description="Polar residues" evidence="1">
    <location>
        <begin position="89"/>
        <end position="104"/>
    </location>
</feature>
<accession>A0A132NSU7</accession>